<gene>
    <name evidence="2" type="ORF">ACRE_053590</name>
</gene>
<organism evidence="2 3">
    <name type="scientific">Hapsidospora chrysogenum (strain ATCC 11550 / CBS 779.69 / DSM 880 / IAM 14645 / JCM 23072 / IMI 49137)</name>
    <name type="common">Acremonium chrysogenum</name>
    <dbReference type="NCBI Taxonomy" id="857340"/>
    <lineage>
        <taxon>Eukaryota</taxon>
        <taxon>Fungi</taxon>
        <taxon>Dikarya</taxon>
        <taxon>Ascomycota</taxon>
        <taxon>Pezizomycotina</taxon>
        <taxon>Sordariomycetes</taxon>
        <taxon>Hypocreomycetidae</taxon>
        <taxon>Hypocreales</taxon>
        <taxon>Bionectriaceae</taxon>
        <taxon>Hapsidospora</taxon>
    </lineage>
</organism>
<proteinExistence type="predicted"/>
<dbReference type="EMBL" id="JPKY01000060">
    <property type="protein sequence ID" value="KFH43832.1"/>
    <property type="molecule type" value="Genomic_DNA"/>
</dbReference>
<evidence type="ECO:0000313" key="3">
    <source>
        <dbReference type="Proteomes" id="UP000029964"/>
    </source>
</evidence>
<dbReference type="Proteomes" id="UP000029964">
    <property type="component" value="Unassembled WGS sequence"/>
</dbReference>
<comment type="caution">
    <text evidence="2">The sequence shown here is derived from an EMBL/GenBank/DDBJ whole genome shotgun (WGS) entry which is preliminary data.</text>
</comment>
<evidence type="ECO:0000313" key="2">
    <source>
        <dbReference type="EMBL" id="KFH43832.1"/>
    </source>
</evidence>
<dbReference type="AlphaFoldDB" id="A0A086T3A0"/>
<protein>
    <submittedName>
        <fullName evidence="2">Uncharacterized protein</fullName>
    </submittedName>
</protein>
<feature type="region of interest" description="Disordered" evidence="1">
    <location>
        <begin position="41"/>
        <end position="60"/>
    </location>
</feature>
<accession>A0A086T3A0</accession>
<reference evidence="3" key="1">
    <citation type="journal article" date="2014" name="Genome Announc.">
        <title>Genome sequence and annotation of Acremonium chrysogenum, producer of the beta-lactam antibiotic cephalosporin C.</title>
        <authorList>
            <person name="Terfehr D."/>
            <person name="Dahlmann T.A."/>
            <person name="Specht T."/>
            <person name="Zadra I."/>
            <person name="Kuernsteiner H."/>
            <person name="Kueck U."/>
        </authorList>
    </citation>
    <scope>NUCLEOTIDE SEQUENCE [LARGE SCALE GENOMIC DNA]</scope>
    <source>
        <strain evidence="3">ATCC 11550 / CBS 779.69 / DSM 880 / IAM 14645 / JCM 23072 / IMI 49137</strain>
    </source>
</reference>
<dbReference type="HOGENOM" id="CLU_1991967_0_0_1"/>
<feature type="region of interest" description="Disordered" evidence="1">
    <location>
        <begin position="1"/>
        <end position="30"/>
    </location>
</feature>
<sequence>MLLRPTDAHNSKKGPCQRANNSPPQEHQIPAQPALQALDFHYETPQAPPIAEAGSPRSTTKQPRICFFRMSQQDMTWGEVDDRASAGRPLMNTRRLPAVHRLARMISPGANIASGGWRSRLRPWP</sequence>
<name>A0A086T3A0_HAPC1</name>
<keyword evidence="3" id="KW-1185">Reference proteome</keyword>
<evidence type="ECO:0000256" key="1">
    <source>
        <dbReference type="SAM" id="MobiDB-lite"/>
    </source>
</evidence>
<feature type="compositionally biased region" description="Basic and acidic residues" evidence="1">
    <location>
        <begin position="1"/>
        <end position="10"/>
    </location>
</feature>